<dbReference type="Proteomes" id="UP000007151">
    <property type="component" value="Unassembled WGS sequence"/>
</dbReference>
<dbReference type="InParanoid" id="A0A212FHY9"/>
<keyword evidence="1" id="KW-0175">Coiled coil</keyword>
<accession>A0A212FHY9</accession>
<dbReference type="EMBL" id="AGBW02008449">
    <property type="protein sequence ID" value="OWR53353.1"/>
    <property type="molecule type" value="Genomic_DNA"/>
</dbReference>
<feature type="region of interest" description="Disordered" evidence="2">
    <location>
        <begin position="113"/>
        <end position="188"/>
    </location>
</feature>
<feature type="coiled-coil region" evidence="1">
    <location>
        <begin position="418"/>
        <end position="466"/>
    </location>
</feature>
<reference evidence="3 4" key="1">
    <citation type="journal article" date="2011" name="Cell">
        <title>The monarch butterfly genome yields insights into long-distance migration.</title>
        <authorList>
            <person name="Zhan S."/>
            <person name="Merlin C."/>
            <person name="Boore J.L."/>
            <person name="Reppert S.M."/>
        </authorList>
    </citation>
    <scope>NUCLEOTIDE SEQUENCE [LARGE SCALE GENOMIC DNA]</scope>
    <source>
        <strain evidence="3">F-2</strain>
    </source>
</reference>
<feature type="coiled-coil region" evidence="1">
    <location>
        <begin position="506"/>
        <end position="533"/>
    </location>
</feature>
<evidence type="ECO:0000313" key="4">
    <source>
        <dbReference type="Proteomes" id="UP000007151"/>
    </source>
</evidence>
<feature type="compositionally biased region" description="Polar residues" evidence="2">
    <location>
        <begin position="171"/>
        <end position="188"/>
    </location>
</feature>
<feature type="compositionally biased region" description="Low complexity" evidence="2">
    <location>
        <begin position="24"/>
        <end position="58"/>
    </location>
</feature>
<dbReference type="eggNOG" id="ENOG502SRRA">
    <property type="taxonomic scope" value="Eukaryota"/>
</dbReference>
<keyword evidence="4" id="KW-1185">Reference proteome</keyword>
<feature type="coiled-coil region" evidence="1">
    <location>
        <begin position="716"/>
        <end position="862"/>
    </location>
</feature>
<protein>
    <submittedName>
        <fullName evidence="3">Uncharacterized protein</fullName>
    </submittedName>
</protein>
<gene>
    <name evidence="3" type="ORF">KGM_211876</name>
</gene>
<evidence type="ECO:0000256" key="1">
    <source>
        <dbReference type="SAM" id="Coils"/>
    </source>
</evidence>
<feature type="region of interest" description="Disordered" evidence="2">
    <location>
        <begin position="1"/>
        <end position="73"/>
    </location>
</feature>
<name>A0A212FHY9_DANPL</name>
<dbReference type="KEGG" id="dpl:KGM_211876"/>
<feature type="compositionally biased region" description="Basic and acidic residues" evidence="2">
    <location>
        <begin position="1"/>
        <end position="11"/>
    </location>
</feature>
<dbReference type="STRING" id="278856.A0A212FHY9"/>
<sequence>MTTTKSLRDKSYTSCPRVTPRPTAASAARAARNASNRNLSLPTPQRTSPTRTTSPVSSKAGIKQDSSYIKDPGSVISENITNEKVLCLNEEVNEPFLNTIETLAIFGVKENNTSIEESKRRPPTPVFSRPQTPRSSTSRPQTPRQVPTPRLPTPRSRPSTPQKSAPRVKTPTLQPRPSTPSSQATNSDDLIVAYSTKRKQFHRLKKELDLKQQAVLELFETLRDLRPKLPGEQPVGVEGELVVFNVADWAPEEVTQLCRDAAASSFNEGTVELINTTVAIDENALGEVETKVLNIPGYFAELCLQAFTARQELIDWIKDLVEKKEILNEDVMDRISAYNNQGLHLCETLRELKSKADEAVNTVTLLLKRACNERSTLVTVGESLVREVARLRQDLETRSVVVEEIQEPRVDPEMNKALEDLRSELEEERIAKTAVKDKLASAETQLRQMRLRISKMDRQLREADASIISLTETVKSSEDKIRQREVHFEARARKLKETLKTGEVASNHLAQQRDALQIEVNQLKDQIQTMTAQHKTDVQELNQRIKDMTFTAEENKISTQTLLEENQNLQSLLGESKHCNEELKSKITDLENSKPNPDLPTEREMDLWAELQATKDTLRMTEDEITACKREKIRFLESLSKIAESDDKIGLQQKLSAELLNKEEILSKMQTQIRDLTKSIKLNEQKVIQYEQFVRDIQAHNRAVANCKEAPNGISYEDLQQEIMNLKMNLLDAVHRNDELSEVLAQKEQQLEHQDKTSRAQTKVIKVREELINLLKNKETEQSRELAGLQQDLEHRMRIVDEVNKQIAEKADEIQELFSTLENKQQQIHRLEKIVLALEEQQRRAQAQRTRHEEKIAALEHELAAGGIRKERSVCIIFRTFTY</sequence>
<comment type="caution">
    <text evidence="3">The sequence shown here is derived from an EMBL/GenBank/DDBJ whole genome shotgun (WGS) entry which is preliminary data.</text>
</comment>
<organism evidence="3 4">
    <name type="scientific">Danaus plexippus plexippus</name>
    <dbReference type="NCBI Taxonomy" id="278856"/>
    <lineage>
        <taxon>Eukaryota</taxon>
        <taxon>Metazoa</taxon>
        <taxon>Ecdysozoa</taxon>
        <taxon>Arthropoda</taxon>
        <taxon>Hexapoda</taxon>
        <taxon>Insecta</taxon>
        <taxon>Pterygota</taxon>
        <taxon>Neoptera</taxon>
        <taxon>Endopterygota</taxon>
        <taxon>Lepidoptera</taxon>
        <taxon>Glossata</taxon>
        <taxon>Ditrysia</taxon>
        <taxon>Papilionoidea</taxon>
        <taxon>Nymphalidae</taxon>
        <taxon>Danainae</taxon>
        <taxon>Danaini</taxon>
        <taxon>Danaina</taxon>
        <taxon>Danaus</taxon>
        <taxon>Danaus</taxon>
    </lineage>
</organism>
<evidence type="ECO:0000313" key="3">
    <source>
        <dbReference type="EMBL" id="OWR53353.1"/>
    </source>
</evidence>
<proteinExistence type="predicted"/>
<dbReference type="AlphaFoldDB" id="A0A212FHY9"/>
<evidence type="ECO:0000256" key="2">
    <source>
        <dbReference type="SAM" id="MobiDB-lite"/>
    </source>
</evidence>
<dbReference type="Gene3D" id="1.20.5.1700">
    <property type="match status" value="1"/>
</dbReference>
<feature type="compositionally biased region" description="Low complexity" evidence="2">
    <location>
        <begin position="128"/>
        <end position="161"/>
    </location>
</feature>